<organism evidence="1">
    <name type="scientific">marine sediment metagenome</name>
    <dbReference type="NCBI Taxonomy" id="412755"/>
    <lineage>
        <taxon>unclassified sequences</taxon>
        <taxon>metagenomes</taxon>
        <taxon>ecological metagenomes</taxon>
    </lineage>
</organism>
<feature type="non-terminal residue" evidence="1">
    <location>
        <position position="48"/>
    </location>
</feature>
<reference evidence="1" key="1">
    <citation type="journal article" date="2014" name="Front. Microbiol.">
        <title>High frequency of phylogenetically diverse reductive dehalogenase-homologous genes in deep subseafloor sedimentary metagenomes.</title>
        <authorList>
            <person name="Kawai M."/>
            <person name="Futagami T."/>
            <person name="Toyoda A."/>
            <person name="Takaki Y."/>
            <person name="Nishi S."/>
            <person name="Hori S."/>
            <person name="Arai W."/>
            <person name="Tsubouchi T."/>
            <person name="Morono Y."/>
            <person name="Uchiyama I."/>
            <person name="Ito T."/>
            <person name="Fujiyama A."/>
            <person name="Inagaki F."/>
            <person name="Takami H."/>
        </authorList>
    </citation>
    <scope>NUCLEOTIDE SEQUENCE</scope>
    <source>
        <strain evidence="1">Expedition CK06-06</strain>
    </source>
</reference>
<evidence type="ECO:0000313" key="1">
    <source>
        <dbReference type="EMBL" id="GAG34111.1"/>
    </source>
</evidence>
<accession>X0YB78</accession>
<dbReference type="AlphaFoldDB" id="X0YB78"/>
<proteinExistence type="predicted"/>
<protein>
    <submittedName>
        <fullName evidence="1">Uncharacterized protein</fullName>
    </submittedName>
</protein>
<dbReference type="EMBL" id="BARS01042926">
    <property type="protein sequence ID" value="GAG34111.1"/>
    <property type="molecule type" value="Genomic_DNA"/>
</dbReference>
<name>X0YB78_9ZZZZ</name>
<gene>
    <name evidence="1" type="ORF">S01H1_65058</name>
</gene>
<comment type="caution">
    <text evidence="1">The sequence shown here is derived from an EMBL/GenBank/DDBJ whole genome shotgun (WGS) entry which is preliminary data.</text>
</comment>
<sequence>MRSRGVVVVLVLAAATGVAGFAVPAALKVTPDKENVVASRLAGTWEVD</sequence>